<feature type="transmembrane region" description="Helical" evidence="4">
    <location>
        <begin position="7"/>
        <end position="28"/>
    </location>
</feature>
<keyword evidence="4" id="KW-1133">Transmembrane helix</keyword>
<sequence>MKGNFKIIVLVAFVFFAVFAVMVFAGLIKLGADKNATVPTGTVVLWGTVKSTVMNPLLVDFNEANKTFSVRYVQKYPETFDQDLLEAIASGTGPDMFFLPDSLAFSYSNKIYTIPYTSYPISTFKNTFASAGEVFTTSKGILAFPIIIDPLVMYYNRSMLDTNNIVYPPLYWDEFTKLVPVFTQKNVDKQIISSAVALGQYSNVLNAKDIISALFMQAGSNIVSEKNGYYSTDFEQGGQGSQNGKSNLGPILSFYTSFADPLKENYSWNKSLPNSRDFFSSDKSAFYFGFASELQALISKNPNQNFAVTAVPQIKNANTKTTSARVTGVAASSFSKNLNTAFTAASLMATGNFAKQFADALGVAPARRDLLSTKPADSYFPVFYSSALFAKSWLDPSPQDSSAVFKSMIDKVLSNTSTPEESVREAGSRLNLLLR</sequence>
<evidence type="ECO:0008006" key="7">
    <source>
        <dbReference type="Google" id="ProtNLM"/>
    </source>
</evidence>
<dbReference type="PANTHER" id="PTHR30061:SF50">
    <property type="entry name" value="MALTOSE_MALTODEXTRIN-BINDING PERIPLASMIC PROTEIN"/>
    <property type="match status" value="1"/>
</dbReference>
<dbReference type="GO" id="GO:1901982">
    <property type="term" value="F:maltose binding"/>
    <property type="evidence" value="ECO:0007669"/>
    <property type="project" value="TreeGrafter"/>
</dbReference>
<gene>
    <name evidence="5" type="ORF">UU24_C0010G0016</name>
</gene>
<dbReference type="AlphaFoldDB" id="A0A0G0WVD4"/>
<keyword evidence="4" id="KW-0812">Transmembrane</keyword>
<name>A0A0G0WVD4_9BACT</name>
<comment type="caution">
    <text evidence="5">The sequence shown here is derived from an EMBL/GenBank/DDBJ whole genome shotgun (WGS) entry which is preliminary data.</text>
</comment>
<reference evidence="5 6" key="1">
    <citation type="journal article" date="2015" name="Nature">
        <title>rRNA introns, odd ribosomes, and small enigmatic genomes across a large radiation of phyla.</title>
        <authorList>
            <person name="Brown C.T."/>
            <person name="Hug L.A."/>
            <person name="Thomas B.C."/>
            <person name="Sharon I."/>
            <person name="Castelle C.J."/>
            <person name="Singh A."/>
            <person name="Wilkins M.J."/>
            <person name="Williams K.H."/>
            <person name="Banfield J.F."/>
        </authorList>
    </citation>
    <scope>NUCLEOTIDE SEQUENCE [LARGE SCALE GENOMIC DNA]</scope>
</reference>
<keyword evidence="4" id="KW-0472">Membrane</keyword>
<dbReference type="Gene3D" id="3.40.190.10">
    <property type="entry name" value="Periplasmic binding protein-like II"/>
    <property type="match status" value="1"/>
</dbReference>
<evidence type="ECO:0000313" key="5">
    <source>
        <dbReference type="EMBL" id="KKR79372.1"/>
    </source>
</evidence>
<dbReference type="SUPFAM" id="SSF53850">
    <property type="entry name" value="Periplasmic binding protein-like II"/>
    <property type="match status" value="1"/>
</dbReference>
<protein>
    <recommendedName>
        <fullName evidence="7">Extracellular solute-binding protein family 1</fullName>
    </recommendedName>
</protein>
<dbReference type="Proteomes" id="UP000034749">
    <property type="component" value="Unassembled WGS sequence"/>
</dbReference>
<dbReference type="GO" id="GO:0015768">
    <property type="term" value="P:maltose transport"/>
    <property type="evidence" value="ECO:0007669"/>
    <property type="project" value="TreeGrafter"/>
</dbReference>
<proteinExistence type="inferred from homology"/>
<evidence type="ECO:0000256" key="1">
    <source>
        <dbReference type="ARBA" id="ARBA00008520"/>
    </source>
</evidence>
<dbReference type="GO" id="GO:0042956">
    <property type="term" value="P:maltodextrin transmembrane transport"/>
    <property type="evidence" value="ECO:0007669"/>
    <property type="project" value="TreeGrafter"/>
</dbReference>
<accession>A0A0G0WVD4</accession>
<dbReference type="PANTHER" id="PTHR30061">
    <property type="entry name" value="MALTOSE-BINDING PERIPLASMIC PROTEIN"/>
    <property type="match status" value="1"/>
</dbReference>
<evidence type="ECO:0000313" key="6">
    <source>
        <dbReference type="Proteomes" id="UP000034749"/>
    </source>
</evidence>
<comment type="similarity">
    <text evidence="1">Belongs to the bacterial solute-binding protein 1 family.</text>
</comment>
<dbReference type="EMBL" id="LBZW01000010">
    <property type="protein sequence ID" value="KKR79372.1"/>
    <property type="molecule type" value="Genomic_DNA"/>
</dbReference>
<keyword evidence="3" id="KW-0732">Signal</keyword>
<keyword evidence="2" id="KW-0813">Transport</keyword>
<evidence type="ECO:0000256" key="2">
    <source>
        <dbReference type="ARBA" id="ARBA00022448"/>
    </source>
</evidence>
<evidence type="ECO:0000256" key="4">
    <source>
        <dbReference type="SAM" id="Phobius"/>
    </source>
</evidence>
<dbReference type="GO" id="GO:0055052">
    <property type="term" value="C:ATP-binding cassette (ABC) transporter complex, substrate-binding subunit-containing"/>
    <property type="evidence" value="ECO:0007669"/>
    <property type="project" value="TreeGrafter"/>
</dbReference>
<evidence type="ECO:0000256" key="3">
    <source>
        <dbReference type="ARBA" id="ARBA00022729"/>
    </source>
</evidence>
<organism evidence="5 6">
    <name type="scientific">Candidatus Nomurabacteria bacterium GW2011_GWA2_40_9</name>
    <dbReference type="NCBI Taxonomy" id="1618734"/>
    <lineage>
        <taxon>Bacteria</taxon>
        <taxon>Candidatus Nomuraibacteriota</taxon>
    </lineage>
</organism>